<dbReference type="PANTHER" id="PTHR43441">
    <property type="entry name" value="RIBOSOMAL-PROTEIN-SERINE ACETYLTRANSFERASE"/>
    <property type="match status" value="1"/>
</dbReference>
<name>A0A4R2LJM6_9GAMM</name>
<evidence type="ECO:0000313" key="2">
    <source>
        <dbReference type="EMBL" id="TCO79575.1"/>
    </source>
</evidence>
<dbReference type="Pfam" id="PF13302">
    <property type="entry name" value="Acetyltransf_3"/>
    <property type="match status" value="1"/>
</dbReference>
<accession>A0A4R2LJM6</accession>
<evidence type="ECO:0000313" key="3">
    <source>
        <dbReference type="Proteomes" id="UP000295765"/>
    </source>
</evidence>
<dbReference type="OrthoDB" id="5295305at2"/>
<dbReference type="InterPro" id="IPR000182">
    <property type="entry name" value="GNAT_dom"/>
</dbReference>
<keyword evidence="3" id="KW-1185">Reference proteome</keyword>
<keyword evidence="2" id="KW-0808">Transferase</keyword>
<dbReference type="RefSeq" id="WP_132544653.1">
    <property type="nucleotide sequence ID" value="NZ_SLWY01000019.1"/>
</dbReference>
<protein>
    <submittedName>
        <fullName evidence="2">RimJ/RimL family protein N-acetyltransferase</fullName>
    </submittedName>
</protein>
<dbReference type="AlphaFoldDB" id="A0A4R2LJM6"/>
<dbReference type="InterPro" id="IPR016181">
    <property type="entry name" value="Acyl_CoA_acyltransferase"/>
</dbReference>
<gene>
    <name evidence="2" type="ORF">EV699_11931</name>
</gene>
<dbReference type="GO" id="GO:1990189">
    <property type="term" value="F:protein N-terminal-serine acetyltransferase activity"/>
    <property type="evidence" value="ECO:0007669"/>
    <property type="project" value="TreeGrafter"/>
</dbReference>
<reference evidence="2 3" key="1">
    <citation type="submission" date="2019-03" db="EMBL/GenBank/DDBJ databases">
        <title>Genomic Encyclopedia of Type Strains, Phase IV (KMG-IV): sequencing the most valuable type-strain genomes for metagenomic binning, comparative biology and taxonomic classification.</title>
        <authorList>
            <person name="Goeker M."/>
        </authorList>
    </citation>
    <scope>NUCLEOTIDE SEQUENCE [LARGE SCALE GENOMIC DNA]</scope>
    <source>
        <strain evidence="2 3">DSM 25287</strain>
    </source>
</reference>
<dbReference type="PANTHER" id="PTHR43441:SF2">
    <property type="entry name" value="FAMILY ACETYLTRANSFERASE, PUTATIVE (AFU_ORTHOLOGUE AFUA_7G00850)-RELATED"/>
    <property type="match status" value="1"/>
</dbReference>
<dbReference type="PROSITE" id="PS51186">
    <property type="entry name" value="GNAT"/>
    <property type="match status" value="1"/>
</dbReference>
<evidence type="ECO:0000259" key="1">
    <source>
        <dbReference type="PROSITE" id="PS51186"/>
    </source>
</evidence>
<organism evidence="2 3">
    <name type="scientific">Plasticicumulans lactativorans</name>
    <dbReference type="NCBI Taxonomy" id="1133106"/>
    <lineage>
        <taxon>Bacteria</taxon>
        <taxon>Pseudomonadati</taxon>
        <taxon>Pseudomonadota</taxon>
        <taxon>Gammaproteobacteria</taxon>
        <taxon>Candidatus Competibacteraceae</taxon>
        <taxon>Plasticicumulans</taxon>
    </lineage>
</organism>
<dbReference type="InterPro" id="IPR051908">
    <property type="entry name" value="Ribosomal_N-acetyltransferase"/>
</dbReference>
<sequence>MSETSTRGPWPRPAPRRFEGRFVELRPLDPVADAAGLYRAGHEPPAAQALWRYLLDGPYADADAFAAALAASAARGDKLTFTVRARNGGARIGMVSLMNVEPAMGRAELGSLWYAPAAQRGRANTETTYLLLGHLFDELGYRRAEWKCDSRNAASRAAATRMGFRYEGLFRQHMVVKGESRDTAWFALLDHDWPRRRVHFERWLYGSPGTSLRALNGDCAE</sequence>
<dbReference type="Gene3D" id="3.40.630.30">
    <property type="match status" value="1"/>
</dbReference>
<dbReference type="Proteomes" id="UP000295765">
    <property type="component" value="Unassembled WGS sequence"/>
</dbReference>
<feature type="domain" description="N-acetyltransferase" evidence="1">
    <location>
        <begin position="23"/>
        <end position="182"/>
    </location>
</feature>
<comment type="caution">
    <text evidence="2">The sequence shown here is derived from an EMBL/GenBank/DDBJ whole genome shotgun (WGS) entry which is preliminary data.</text>
</comment>
<dbReference type="SUPFAM" id="SSF55729">
    <property type="entry name" value="Acyl-CoA N-acyltransferases (Nat)"/>
    <property type="match status" value="1"/>
</dbReference>
<dbReference type="GO" id="GO:0008999">
    <property type="term" value="F:protein-N-terminal-alanine acetyltransferase activity"/>
    <property type="evidence" value="ECO:0007669"/>
    <property type="project" value="TreeGrafter"/>
</dbReference>
<proteinExistence type="predicted"/>
<dbReference type="EMBL" id="SLWY01000019">
    <property type="protein sequence ID" value="TCO79575.1"/>
    <property type="molecule type" value="Genomic_DNA"/>
</dbReference>